<feature type="compositionally biased region" description="Polar residues" evidence="4">
    <location>
        <begin position="945"/>
        <end position="955"/>
    </location>
</feature>
<feature type="compositionally biased region" description="Low complexity" evidence="4">
    <location>
        <begin position="458"/>
        <end position="467"/>
    </location>
</feature>
<dbReference type="SMART" id="SM00248">
    <property type="entry name" value="ANK"/>
    <property type="match status" value="3"/>
</dbReference>
<feature type="compositionally biased region" description="Low complexity" evidence="4">
    <location>
        <begin position="1517"/>
        <end position="1527"/>
    </location>
</feature>
<feature type="compositionally biased region" description="Gly residues" evidence="4">
    <location>
        <begin position="686"/>
        <end position="701"/>
    </location>
</feature>
<keyword evidence="6" id="KW-1185">Reference proteome</keyword>
<feature type="region of interest" description="Disordered" evidence="4">
    <location>
        <begin position="188"/>
        <end position="349"/>
    </location>
</feature>
<feature type="compositionally biased region" description="Low complexity" evidence="4">
    <location>
        <begin position="1221"/>
        <end position="1231"/>
    </location>
</feature>
<dbReference type="PROSITE" id="PS50297">
    <property type="entry name" value="ANK_REP_REGION"/>
    <property type="match status" value="2"/>
</dbReference>
<feature type="compositionally biased region" description="Low complexity" evidence="4">
    <location>
        <begin position="895"/>
        <end position="911"/>
    </location>
</feature>
<feature type="region of interest" description="Disordered" evidence="4">
    <location>
        <begin position="1018"/>
        <end position="1668"/>
    </location>
</feature>
<dbReference type="InterPro" id="IPR002110">
    <property type="entry name" value="Ankyrin_rpt"/>
</dbReference>
<feature type="compositionally biased region" description="Low complexity" evidence="4">
    <location>
        <begin position="965"/>
        <end position="977"/>
    </location>
</feature>
<feature type="compositionally biased region" description="Low complexity" evidence="4">
    <location>
        <begin position="1573"/>
        <end position="1598"/>
    </location>
</feature>
<feature type="compositionally biased region" description="Low complexity" evidence="4">
    <location>
        <begin position="583"/>
        <end position="600"/>
    </location>
</feature>
<evidence type="ECO:0000256" key="2">
    <source>
        <dbReference type="ARBA" id="ARBA00023043"/>
    </source>
</evidence>
<feature type="compositionally biased region" description="Basic and acidic residues" evidence="4">
    <location>
        <begin position="377"/>
        <end position="389"/>
    </location>
</feature>
<feature type="compositionally biased region" description="Basic and acidic residues" evidence="4">
    <location>
        <begin position="818"/>
        <end position="827"/>
    </location>
</feature>
<feature type="compositionally biased region" description="Gly residues" evidence="4">
    <location>
        <begin position="1288"/>
        <end position="1299"/>
    </location>
</feature>
<feature type="compositionally biased region" description="Polar residues" evidence="4">
    <location>
        <begin position="1074"/>
        <end position="1090"/>
    </location>
</feature>
<dbReference type="Pfam" id="PF12796">
    <property type="entry name" value="Ank_2"/>
    <property type="match status" value="1"/>
</dbReference>
<dbReference type="eggNOG" id="KOG4177">
    <property type="taxonomic scope" value="Eukaryota"/>
</dbReference>
<feature type="compositionally biased region" description="Basic and acidic residues" evidence="4">
    <location>
        <begin position="926"/>
        <end position="942"/>
    </location>
</feature>
<feature type="compositionally biased region" description="Gly residues" evidence="4">
    <location>
        <begin position="1500"/>
        <end position="1516"/>
    </location>
</feature>
<feature type="compositionally biased region" description="Polar residues" evidence="4">
    <location>
        <begin position="1112"/>
        <end position="1124"/>
    </location>
</feature>
<keyword evidence="2 3" id="KW-0040">ANK repeat</keyword>
<feature type="compositionally biased region" description="Gly residues" evidence="4">
    <location>
        <begin position="1437"/>
        <end position="1455"/>
    </location>
</feature>
<feature type="compositionally biased region" description="Basic and acidic residues" evidence="4">
    <location>
        <begin position="522"/>
        <end position="539"/>
    </location>
</feature>
<feature type="compositionally biased region" description="Low complexity" evidence="4">
    <location>
        <begin position="1018"/>
        <end position="1035"/>
    </location>
</feature>
<keyword evidence="1" id="KW-0677">Repeat</keyword>
<feature type="compositionally biased region" description="Low complexity" evidence="4">
    <location>
        <begin position="1300"/>
        <end position="1325"/>
    </location>
</feature>
<evidence type="ECO:0000313" key="5">
    <source>
        <dbReference type="EMBL" id="CBN79236.1"/>
    </source>
</evidence>
<accession>D8LC53</accession>
<dbReference type="Gene3D" id="1.25.40.20">
    <property type="entry name" value="Ankyrin repeat-containing domain"/>
    <property type="match status" value="2"/>
</dbReference>
<evidence type="ECO:0000256" key="4">
    <source>
        <dbReference type="SAM" id="MobiDB-lite"/>
    </source>
</evidence>
<reference evidence="5 6" key="1">
    <citation type="journal article" date="2010" name="Nature">
        <title>The Ectocarpus genome and the independent evolution of multicellularity in brown algae.</title>
        <authorList>
            <person name="Cock J.M."/>
            <person name="Sterck L."/>
            <person name="Rouze P."/>
            <person name="Scornet D."/>
            <person name="Allen A.E."/>
            <person name="Amoutzias G."/>
            <person name="Anthouard V."/>
            <person name="Artiguenave F."/>
            <person name="Aury J.M."/>
            <person name="Badger J.H."/>
            <person name="Beszteri B."/>
            <person name="Billiau K."/>
            <person name="Bonnet E."/>
            <person name="Bothwell J.H."/>
            <person name="Bowler C."/>
            <person name="Boyen C."/>
            <person name="Brownlee C."/>
            <person name="Carrano C.J."/>
            <person name="Charrier B."/>
            <person name="Cho G.Y."/>
            <person name="Coelho S.M."/>
            <person name="Collen J."/>
            <person name="Corre E."/>
            <person name="Da Silva C."/>
            <person name="Delage L."/>
            <person name="Delaroque N."/>
            <person name="Dittami S.M."/>
            <person name="Doulbeau S."/>
            <person name="Elias M."/>
            <person name="Farnham G."/>
            <person name="Gachon C.M."/>
            <person name="Gschloessl B."/>
            <person name="Heesch S."/>
            <person name="Jabbari K."/>
            <person name="Jubin C."/>
            <person name="Kawai H."/>
            <person name="Kimura K."/>
            <person name="Kloareg B."/>
            <person name="Kupper F.C."/>
            <person name="Lang D."/>
            <person name="Le Bail A."/>
            <person name="Leblanc C."/>
            <person name="Lerouge P."/>
            <person name="Lohr M."/>
            <person name="Lopez P.J."/>
            <person name="Martens C."/>
            <person name="Maumus F."/>
            <person name="Michel G."/>
            <person name="Miranda-Saavedra D."/>
            <person name="Morales J."/>
            <person name="Moreau H."/>
            <person name="Motomura T."/>
            <person name="Nagasato C."/>
            <person name="Napoli C.A."/>
            <person name="Nelson D.R."/>
            <person name="Nyvall-Collen P."/>
            <person name="Peters A.F."/>
            <person name="Pommier C."/>
            <person name="Potin P."/>
            <person name="Poulain J."/>
            <person name="Quesneville H."/>
            <person name="Read B."/>
            <person name="Rensing S.A."/>
            <person name="Ritter A."/>
            <person name="Rousvoal S."/>
            <person name="Samanta M."/>
            <person name="Samson G."/>
            <person name="Schroeder D.C."/>
            <person name="Segurens B."/>
            <person name="Strittmatter M."/>
            <person name="Tonon T."/>
            <person name="Tregear J.W."/>
            <person name="Valentin K."/>
            <person name="von Dassow P."/>
            <person name="Yamagishi T."/>
            <person name="Van de Peer Y."/>
            <person name="Wincker P."/>
        </authorList>
    </citation>
    <scope>NUCLEOTIDE SEQUENCE [LARGE SCALE GENOMIC DNA]</scope>
    <source>
        <strain evidence="6">Ec32 / CCAP1310/4</strain>
    </source>
</reference>
<dbReference type="SUPFAM" id="SSF48403">
    <property type="entry name" value="Ankyrin repeat"/>
    <property type="match status" value="1"/>
</dbReference>
<proteinExistence type="predicted"/>
<feature type="compositionally biased region" description="Low complexity" evidence="4">
    <location>
        <begin position="550"/>
        <end position="565"/>
    </location>
</feature>
<feature type="compositionally biased region" description="Low complexity" evidence="4">
    <location>
        <begin position="611"/>
        <end position="623"/>
    </location>
</feature>
<feature type="compositionally biased region" description="Basic and acidic residues" evidence="4">
    <location>
        <begin position="1056"/>
        <end position="1071"/>
    </location>
</feature>
<evidence type="ECO:0000256" key="3">
    <source>
        <dbReference type="PROSITE-ProRule" id="PRU00023"/>
    </source>
</evidence>
<dbReference type="EMBL" id="FN647683">
    <property type="protein sequence ID" value="CBN79236.1"/>
    <property type="molecule type" value="Genomic_DNA"/>
</dbReference>
<dbReference type="InterPro" id="IPR036770">
    <property type="entry name" value="Ankyrin_rpt-contain_sf"/>
</dbReference>
<evidence type="ECO:0000313" key="6">
    <source>
        <dbReference type="Proteomes" id="UP000002630"/>
    </source>
</evidence>
<name>D8LC53_ECTSI</name>
<protein>
    <submittedName>
        <fullName evidence="5">Ankyrin domain protein</fullName>
    </submittedName>
</protein>
<feature type="repeat" description="ANK" evidence="3">
    <location>
        <begin position="42"/>
        <end position="74"/>
    </location>
</feature>
<feature type="region of interest" description="Disordered" evidence="4">
    <location>
        <begin position="1713"/>
        <end position="1736"/>
    </location>
</feature>
<feature type="repeat" description="ANK" evidence="3">
    <location>
        <begin position="75"/>
        <end position="107"/>
    </location>
</feature>
<feature type="compositionally biased region" description="Polar residues" evidence="4">
    <location>
        <begin position="194"/>
        <end position="208"/>
    </location>
</feature>
<feature type="region of interest" description="Disordered" evidence="4">
    <location>
        <begin position="377"/>
        <end position="1004"/>
    </location>
</feature>
<feature type="compositionally biased region" description="Basic and acidic residues" evidence="4">
    <location>
        <begin position="1726"/>
        <end position="1736"/>
    </location>
</feature>
<dbReference type="InParanoid" id="D8LC53"/>
<dbReference type="EMBL" id="FN649733">
    <property type="protein sequence ID" value="CBN79236.1"/>
    <property type="molecule type" value="Genomic_DNA"/>
</dbReference>
<feature type="compositionally biased region" description="Basic and acidic residues" evidence="4">
    <location>
        <begin position="220"/>
        <end position="234"/>
    </location>
</feature>
<feature type="compositionally biased region" description="Low complexity" evidence="4">
    <location>
        <begin position="1161"/>
        <end position="1173"/>
    </location>
</feature>
<dbReference type="Proteomes" id="UP000002630">
    <property type="component" value="Linkage Group LG08"/>
</dbReference>
<feature type="compositionally biased region" description="Low complexity" evidence="4">
    <location>
        <begin position="1350"/>
        <end position="1367"/>
    </location>
</feature>
<dbReference type="OrthoDB" id="5402602at2759"/>
<gene>
    <name evidence="5" type="ORF">Esi_0010_0180</name>
</gene>
<sequence>MVVESLGRISPRNFGFEAKIVTRQMLELLLRAGSNINAQNIVGDAPLHKAALNGRALSADYLIRAGANVNIRNEFAQTPLHAACVSGNIDVVQRLVQGGADTGAQDAAEDTPFHEACRHQYEGIVVYLMGLVNNPETSQGLKLWEGLDPSWEKMLRSRAQARVEDGTEEDVGKPQEMSTAAAAAGLSSVRLGVTTPSTTRNSLRSSESAMGLGVSNRTPARRDVFSTSGSRDRGGGGGDTAAPTRERKMMMPPRGETASTKGSTKERKIMSAPSAAQVQPGVHHQRTTARNRGSDSAAPAAGTAMSSSDGARVDGTRSGSRPSSATRRRRRSREGDAPPGETSPRVFSNGAADVLAWQATKVKSAKQGRLIEKAREALRETEHEAEMARSRSMTSLGDDEGSIDTCNTADSPTTVGSRSSRRGERRQRRAISPAAKPAETLEVSDLDADGNPQSRRVNANASAAADLSDAESQPSRGSRRVKPVATNGTGGAAAGAAAAAEAAADDARGRAVSPVMPTPPRAEGRDDVNGHAPPRESGRRQSARLAKGQVVSVRSPVARVSRRPSGFSKADDVDGRGRRSSRRGSSSRSAAAATSSSAAGSGEGGGDAGGPRRSSGGSCSSRGPGDHGQSPNKHGGGESRSATAAAARPRRSKKEGVRAENGEGGGGRSPSARRERHRKRGEDATGVGGRSSPSGGGGGGSSRRKSRSSRGEGGESSSRKSVGGSGSSSRRRDTKATTSSSSSRRSQREGSDGHATTAAPTTQAPAPAPASSSPAHSRATAGAFPATSVPKASHESRSHSGNRASSSRAKEGTGTSSRTKEGRERRTPAASSPGGRLYATAPRQRQSSPDLCPPTWASNVPSSTLEDASRKRVVASDFPARRVVSPYNSRKREPPAGGRRTRSSASPTRSSSPRRRSALPPPASRPVEKEIDPQGEGAEREVVVNGSSHASSFPTETAGDDESLPEAATAAAEAKPAGTFNSSAVPGAASARSTWEAKPTAAANGVATAAAVGDGVVQASPARSSAAGAESEGPPLIDALLMEKKKATDGDSTAARAEKEEGLREEREDRAACTASTKSNPRRSFTAIETSKSIVFSDSDSDSEVDNDGSKRGSNGSPNESPTSGGDVRPMAALSAVSTVFARQRSDDKKGETVVLGNKQADSSVSSAVSAEVLDSDSKADDPAASVSRSEEEEAGSGDEGGTATTASKEDRQGLPSYQDALAAGAAAAAAVHRPAGPDMGPEAVYDGAAAPAEGEGRGTVEPSPAPQNYLRPLPSSTLPSTMAVLAGGSGGGGGGGGRPRSSALGRPGMPSAKGESEESAAAADGDGEREEKEGVEASSGEGDAGVGASGSKAGNAVAAASGNHAATLAAKGPRGFTNPAQSQEGPNKGPAGAFSGNSMWRLAGGTAAGAGRARSGVAANGHGGYSNPLAAMRAAGSGGGAETSSGGGGAGGGVANPLAGLRGAASMGGAGVSNPLARGRGVRAGGSIAGGMANPMLRSGGGDMGGLARGIGGGVPSFSSSVGTTGRTAPPPPPPRDDEGSLSPGPATMPPLSSSPTEMGRAPAIPAAMSWGPSPSSADTTAAAAGDDGDATEAAASTGGGGGEGNAAMRRGGGSERPPTEFRAIGSNGSWPTDGALVPPRRRAASRGAQPHSMTERDPGQEKVGGLVKALQQPDASGLRLLLHNRHNPDLSASGSSLSNLGEKGLVKLRRAKYSPRPAAPGLLDPKETEVDADA</sequence>
<feature type="compositionally biased region" description="Polar residues" evidence="4">
    <location>
        <begin position="404"/>
        <end position="416"/>
    </location>
</feature>
<evidence type="ECO:0000256" key="1">
    <source>
        <dbReference type="ARBA" id="ARBA00022737"/>
    </source>
</evidence>
<feature type="compositionally biased region" description="Polar residues" evidence="4">
    <location>
        <begin position="856"/>
        <end position="866"/>
    </location>
</feature>
<dbReference type="PANTHER" id="PTHR24171">
    <property type="entry name" value="ANKYRIN REPEAT DOMAIN-CONTAINING PROTEIN 39-RELATED"/>
    <property type="match status" value="1"/>
</dbReference>
<feature type="compositionally biased region" description="Low complexity" evidence="4">
    <location>
        <begin position="1402"/>
        <end position="1421"/>
    </location>
</feature>
<feature type="compositionally biased region" description="Low complexity" evidence="4">
    <location>
        <begin position="755"/>
        <end position="781"/>
    </location>
</feature>
<feature type="compositionally biased region" description="Basic residues" evidence="4">
    <location>
        <begin position="419"/>
        <end position="429"/>
    </location>
</feature>
<dbReference type="STRING" id="2880.D8LC53"/>
<dbReference type="PROSITE" id="PS50088">
    <property type="entry name" value="ANK_REPEAT"/>
    <property type="match status" value="2"/>
</dbReference>
<organism evidence="5 6">
    <name type="scientific">Ectocarpus siliculosus</name>
    <name type="common">Brown alga</name>
    <name type="synonym">Conferva siliculosa</name>
    <dbReference type="NCBI Taxonomy" id="2880"/>
    <lineage>
        <taxon>Eukaryota</taxon>
        <taxon>Sar</taxon>
        <taxon>Stramenopiles</taxon>
        <taxon>Ochrophyta</taxon>
        <taxon>PX clade</taxon>
        <taxon>Phaeophyceae</taxon>
        <taxon>Ectocarpales</taxon>
        <taxon>Ectocarpaceae</taxon>
        <taxon>Ectocarpus</taxon>
    </lineage>
</organism>
<dbReference type="OMA" id="WINCVEL"/>